<dbReference type="PANTHER" id="PTHR42939">
    <property type="entry name" value="ABC TRANSPORTER ATP-BINDING PROTEIN ALBC-RELATED"/>
    <property type="match status" value="1"/>
</dbReference>
<keyword evidence="3 5" id="KW-0067">ATP-binding</keyword>
<dbReference type="Proteomes" id="UP001519272">
    <property type="component" value="Unassembled WGS sequence"/>
</dbReference>
<keyword evidence="2" id="KW-0547">Nucleotide-binding</keyword>
<sequence length="247" mass="27530">MDKLNTFDAIGATEEDILLQVNIREAGYEKQAPHLEDIQLQLKKGKLTGLIGPNGAGKSTTVKAILDLLPYCDADISYSSPNFKYAYLPEQPVYYDTLTLWEHLSLIGSLYGLDEAVFEQEANALLHKFEMEGVRDHLPDSFSKGMRQKMMLMLGFLIQPDVYIVDEPFIGLDPRATKKFLEMLAEEQKRGAGVLMSTHVLDTAEKICDDFILISSGKVVAAGELDQIRYAAGLPEGSLMDCFDRLT</sequence>
<dbReference type="EMBL" id="JAGGKG010000013">
    <property type="protein sequence ID" value="MBP1906221.1"/>
    <property type="molecule type" value="Genomic_DNA"/>
</dbReference>
<dbReference type="InterPro" id="IPR027417">
    <property type="entry name" value="P-loop_NTPase"/>
</dbReference>
<evidence type="ECO:0000256" key="3">
    <source>
        <dbReference type="ARBA" id="ARBA00022840"/>
    </source>
</evidence>
<dbReference type="CDD" id="cd03230">
    <property type="entry name" value="ABC_DR_subfamily_A"/>
    <property type="match status" value="1"/>
</dbReference>
<name>A0ABS4FUG3_9BACL</name>
<dbReference type="PANTHER" id="PTHR42939:SF2">
    <property type="entry name" value="ABC-TYPE TRANSPORTER ATP-BINDING PROTEIN ECSA"/>
    <property type="match status" value="1"/>
</dbReference>
<comment type="caution">
    <text evidence="5">The sequence shown here is derived from an EMBL/GenBank/DDBJ whole genome shotgun (WGS) entry which is preliminary data.</text>
</comment>
<dbReference type="InterPro" id="IPR003439">
    <property type="entry name" value="ABC_transporter-like_ATP-bd"/>
</dbReference>
<dbReference type="Pfam" id="PF00005">
    <property type="entry name" value="ABC_tran"/>
    <property type="match status" value="1"/>
</dbReference>
<evidence type="ECO:0000313" key="5">
    <source>
        <dbReference type="EMBL" id="MBP1906221.1"/>
    </source>
</evidence>
<proteinExistence type="predicted"/>
<protein>
    <submittedName>
        <fullName evidence="5">ABC-2 type transport system ATP-binding protein</fullName>
    </submittedName>
</protein>
<keyword evidence="6" id="KW-1185">Reference proteome</keyword>
<evidence type="ECO:0000256" key="2">
    <source>
        <dbReference type="ARBA" id="ARBA00022741"/>
    </source>
</evidence>
<dbReference type="PROSITE" id="PS50893">
    <property type="entry name" value="ABC_TRANSPORTER_2"/>
    <property type="match status" value="1"/>
</dbReference>
<dbReference type="RefSeq" id="WP_210089822.1">
    <property type="nucleotide sequence ID" value="NZ_JAGGKG010000013.1"/>
</dbReference>
<dbReference type="Gene3D" id="3.40.50.300">
    <property type="entry name" value="P-loop containing nucleotide triphosphate hydrolases"/>
    <property type="match status" value="1"/>
</dbReference>
<dbReference type="InterPro" id="IPR051782">
    <property type="entry name" value="ABC_Transporter_VariousFunc"/>
</dbReference>
<accession>A0ABS4FUG3</accession>
<dbReference type="InterPro" id="IPR003593">
    <property type="entry name" value="AAA+_ATPase"/>
</dbReference>
<evidence type="ECO:0000259" key="4">
    <source>
        <dbReference type="PROSITE" id="PS50893"/>
    </source>
</evidence>
<reference evidence="5 6" key="1">
    <citation type="submission" date="2021-03" db="EMBL/GenBank/DDBJ databases">
        <title>Genomic Encyclopedia of Type Strains, Phase IV (KMG-IV): sequencing the most valuable type-strain genomes for metagenomic binning, comparative biology and taxonomic classification.</title>
        <authorList>
            <person name="Goeker M."/>
        </authorList>
    </citation>
    <scope>NUCLEOTIDE SEQUENCE [LARGE SCALE GENOMIC DNA]</scope>
    <source>
        <strain evidence="5 6">DSM 14349</strain>
    </source>
</reference>
<feature type="domain" description="ABC transporter" evidence="4">
    <location>
        <begin position="18"/>
        <end position="241"/>
    </location>
</feature>
<evidence type="ECO:0000313" key="6">
    <source>
        <dbReference type="Proteomes" id="UP001519272"/>
    </source>
</evidence>
<keyword evidence="1" id="KW-0813">Transport</keyword>
<dbReference type="SUPFAM" id="SSF52540">
    <property type="entry name" value="P-loop containing nucleoside triphosphate hydrolases"/>
    <property type="match status" value="1"/>
</dbReference>
<organism evidence="5 6">
    <name type="scientific">Paenibacillus turicensis</name>
    <dbReference type="NCBI Taxonomy" id="160487"/>
    <lineage>
        <taxon>Bacteria</taxon>
        <taxon>Bacillati</taxon>
        <taxon>Bacillota</taxon>
        <taxon>Bacilli</taxon>
        <taxon>Bacillales</taxon>
        <taxon>Paenibacillaceae</taxon>
        <taxon>Paenibacillus</taxon>
    </lineage>
</organism>
<gene>
    <name evidence="5" type="ORF">J2Z32_002870</name>
</gene>
<dbReference type="SMART" id="SM00382">
    <property type="entry name" value="AAA"/>
    <property type="match status" value="1"/>
</dbReference>
<dbReference type="GO" id="GO:0005524">
    <property type="term" value="F:ATP binding"/>
    <property type="evidence" value="ECO:0007669"/>
    <property type="project" value="UniProtKB-KW"/>
</dbReference>
<evidence type="ECO:0000256" key="1">
    <source>
        <dbReference type="ARBA" id="ARBA00022448"/>
    </source>
</evidence>